<evidence type="ECO:0000256" key="4">
    <source>
        <dbReference type="RuleBase" id="RU362118"/>
    </source>
</evidence>
<dbReference type="InterPro" id="IPR015421">
    <property type="entry name" value="PyrdxlP-dep_Trfase_major"/>
</dbReference>
<evidence type="ECO:0000256" key="2">
    <source>
        <dbReference type="ARBA" id="ARBA00022898"/>
    </source>
</evidence>
<evidence type="ECO:0000256" key="3">
    <source>
        <dbReference type="PIRSR" id="PIRSR001434-2"/>
    </source>
</evidence>
<dbReference type="OrthoDB" id="9780685at2"/>
<dbReference type="NCBIfam" id="NF005758">
    <property type="entry name" value="PRK07582.1"/>
    <property type="match status" value="1"/>
</dbReference>
<dbReference type="GO" id="GO:0004123">
    <property type="term" value="F:cystathionine gamma-lyase activity"/>
    <property type="evidence" value="ECO:0007669"/>
    <property type="project" value="TreeGrafter"/>
</dbReference>
<evidence type="ECO:0000256" key="5">
    <source>
        <dbReference type="SAM" id="MobiDB-lite"/>
    </source>
</evidence>
<dbReference type="PANTHER" id="PTHR11808:SF85">
    <property type="entry name" value="CYSTATHIONINE GAMMA-LYASE-RELATED"/>
    <property type="match status" value="1"/>
</dbReference>
<dbReference type="PANTHER" id="PTHR11808">
    <property type="entry name" value="TRANS-SULFURATION ENZYME FAMILY MEMBER"/>
    <property type="match status" value="1"/>
</dbReference>
<dbReference type="GO" id="GO:0019343">
    <property type="term" value="P:cysteine biosynthetic process via cystathionine"/>
    <property type="evidence" value="ECO:0007669"/>
    <property type="project" value="TreeGrafter"/>
</dbReference>
<dbReference type="Proteomes" id="UP000199323">
    <property type="component" value="Unassembled WGS sequence"/>
</dbReference>
<evidence type="ECO:0000313" key="7">
    <source>
        <dbReference type="Proteomes" id="UP000199323"/>
    </source>
</evidence>
<dbReference type="InterPro" id="IPR015422">
    <property type="entry name" value="PyrdxlP-dep_Trfase_small"/>
</dbReference>
<feature type="compositionally biased region" description="Low complexity" evidence="5">
    <location>
        <begin position="1"/>
        <end position="20"/>
    </location>
</feature>
<dbReference type="Pfam" id="PF01053">
    <property type="entry name" value="Cys_Met_Meta_PP"/>
    <property type="match status" value="1"/>
</dbReference>
<dbReference type="SUPFAM" id="SSF53383">
    <property type="entry name" value="PLP-dependent transferases"/>
    <property type="match status" value="1"/>
</dbReference>
<dbReference type="RefSeq" id="WP_093711992.1">
    <property type="nucleotide sequence ID" value="NZ_FONG01000002.1"/>
</dbReference>
<organism evidence="6 7">
    <name type="scientific">Actinacidiphila alni</name>
    <dbReference type="NCBI Taxonomy" id="380248"/>
    <lineage>
        <taxon>Bacteria</taxon>
        <taxon>Bacillati</taxon>
        <taxon>Actinomycetota</taxon>
        <taxon>Actinomycetes</taxon>
        <taxon>Kitasatosporales</taxon>
        <taxon>Streptomycetaceae</taxon>
        <taxon>Actinacidiphila</taxon>
    </lineage>
</organism>
<dbReference type="EMBL" id="FONG01000002">
    <property type="protein sequence ID" value="SFE26172.1"/>
    <property type="molecule type" value="Genomic_DNA"/>
</dbReference>
<dbReference type="InterPro" id="IPR000277">
    <property type="entry name" value="Cys/Met-Metab_PyrdxlP-dep_enz"/>
</dbReference>
<feature type="modified residue" description="N6-(pyridoxal phosphate)lysine" evidence="3">
    <location>
        <position position="211"/>
    </location>
</feature>
<reference evidence="7" key="1">
    <citation type="submission" date="2016-10" db="EMBL/GenBank/DDBJ databases">
        <authorList>
            <person name="Varghese N."/>
            <person name="Submissions S."/>
        </authorList>
    </citation>
    <scope>NUCLEOTIDE SEQUENCE [LARGE SCALE GENOMIC DNA]</scope>
    <source>
        <strain evidence="7">CGMCC 4.3510</strain>
    </source>
</reference>
<dbReference type="Gene3D" id="3.40.640.10">
    <property type="entry name" value="Type I PLP-dependent aspartate aminotransferase-like (Major domain)"/>
    <property type="match status" value="1"/>
</dbReference>
<gene>
    <name evidence="6" type="ORF">SAMN05216251_102304</name>
</gene>
<feature type="region of interest" description="Disordered" evidence="5">
    <location>
        <begin position="1"/>
        <end position="41"/>
    </location>
</feature>
<dbReference type="PIRSF" id="PIRSF001434">
    <property type="entry name" value="CGS"/>
    <property type="match status" value="1"/>
</dbReference>
<dbReference type="GO" id="GO:0005737">
    <property type="term" value="C:cytoplasm"/>
    <property type="evidence" value="ECO:0007669"/>
    <property type="project" value="TreeGrafter"/>
</dbReference>
<dbReference type="STRING" id="380248.SAMN05216251_102304"/>
<accession>A0A1I1Z3Q1</accession>
<protein>
    <submittedName>
        <fullName evidence="6">Cystathionine gamma-lyase</fullName>
    </submittedName>
</protein>
<keyword evidence="2 3" id="KW-0663">Pyridoxal phosphate</keyword>
<dbReference type="AlphaFoldDB" id="A0A1I1Z3Q1"/>
<sequence>MTAGTSGVPGPSGPASGDSTRSVHAGRPPATAYEPSLPGPTFVSHYHLPGEARGPYTYGRDENPTWERLESAISELECPGDADAATVTFASGMGAVAAVLLSQVRSGDTVVLPSDSYQATRSLQQRLESYGVGVRLAPTAGDAQLAALEGARLLWLETPSNPGLDVCDIRRLSDAAHAAGALVAVDNTLAGPLGQRPLALGADFSLASGTKALSGHGDLLLGYVTTRDAALAAGVRQWRKTVGAIPGPMEAWLAHRSLATLALRVDRQSANALALAHTLLTRPEVTGVRHPALPSDPAHTVAAAQMRRFGSVVSFTLPDRAHAERFLAALRLTSEATSFGSVQSTAERRARWGGDAVPPGFIRFSVGVEDADDIVADVLRALDEAAAGA</sequence>
<dbReference type="GO" id="GO:0019346">
    <property type="term" value="P:transsulfuration"/>
    <property type="evidence" value="ECO:0007669"/>
    <property type="project" value="InterPro"/>
</dbReference>
<dbReference type="InterPro" id="IPR015424">
    <property type="entry name" value="PyrdxlP-dep_Trfase"/>
</dbReference>
<dbReference type="Gene3D" id="3.90.1150.10">
    <property type="entry name" value="Aspartate Aminotransferase, domain 1"/>
    <property type="match status" value="1"/>
</dbReference>
<keyword evidence="7" id="KW-1185">Reference proteome</keyword>
<name>A0A1I1Z3Q1_9ACTN</name>
<proteinExistence type="inferred from homology"/>
<dbReference type="GO" id="GO:0030170">
    <property type="term" value="F:pyridoxal phosphate binding"/>
    <property type="evidence" value="ECO:0007669"/>
    <property type="project" value="InterPro"/>
</dbReference>
<evidence type="ECO:0000313" key="6">
    <source>
        <dbReference type="EMBL" id="SFE26172.1"/>
    </source>
</evidence>
<comment type="cofactor">
    <cofactor evidence="1 4">
        <name>pyridoxal 5'-phosphate</name>
        <dbReference type="ChEBI" id="CHEBI:597326"/>
    </cofactor>
</comment>
<comment type="similarity">
    <text evidence="4">Belongs to the trans-sulfuration enzymes family.</text>
</comment>
<evidence type="ECO:0000256" key="1">
    <source>
        <dbReference type="ARBA" id="ARBA00001933"/>
    </source>
</evidence>
<keyword evidence="6" id="KW-0456">Lyase</keyword>